<gene>
    <name evidence="2" type="ORF">E7Z74_01075</name>
</gene>
<evidence type="ECO:0000259" key="1">
    <source>
        <dbReference type="Pfam" id="PF13673"/>
    </source>
</evidence>
<dbReference type="Pfam" id="PF13673">
    <property type="entry name" value="Acetyltransf_10"/>
    <property type="match status" value="1"/>
</dbReference>
<dbReference type="AlphaFoldDB" id="A0A8T3VF14"/>
<dbReference type="EMBL" id="SUTF01000001">
    <property type="protein sequence ID" value="MBE6509853.1"/>
    <property type="molecule type" value="Genomic_DNA"/>
</dbReference>
<dbReference type="InterPro" id="IPR000182">
    <property type="entry name" value="GNAT_dom"/>
</dbReference>
<proteinExistence type="predicted"/>
<dbReference type="Gene3D" id="3.40.630.30">
    <property type="match status" value="1"/>
</dbReference>
<dbReference type="InterPro" id="IPR016181">
    <property type="entry name" value="Acyl_CoA_acyltransferase"/>
</dbReference>
<feature type="domain" description="N-acetyltransferase" evidence="1">
    <location>
        <begin position="27"/>
        <end position="114"/>
    </location>
</feature>
<comment type="caution">
    <text evidence="2">The sequence shown here is derived from an EMBL/GenBank/DDBJ whole genome shotgun (WGS) entry which is preliminary data.</text>
</comment>
<dbReference type="SUPFAM" id="SSF55729">
    <property type="entry name" value="Acyl-CoA N-acyltransferases (Nat)"/>
    <property type="match status" value="1"/>
</dbReference>
<protein>
    <submittedName>
        <fullName evidence="2">GNAT family N-acetyltransferase</fullName>
    </submittedName>
</protein>
<organism evidence="2 3">
    <name type="scientific">Methanobrevibacter millerae</name>
    <dbReference type="NCBI Taxonomy" id="230361"/>
    <lineage>
        <taxon>Archaea</taxon>
        <taxon>Methanobacteriati</taxon>
        <taxon>Methanobacteriota</taxon>
        <taxon>Methanomada group</taxon>
        <taxon>Methanobacteria</taxon>
        <taxon>Methanobacteriales</taxon>
        <taxon>Methanobacteriaceae</taxon>
        <taxon>Methanobrevibacter</taxon>
    </lineage>
</organism>
<accession>A0A8T3VF14</accession>
<evidence type="ECO:0000313" key="2">
    <source>
        <dbReference type="EMBL" id="MBE6509853.1"/>
    </source>
</evidence>
<dbReference type="GO" id="GO:0016747">
    <property type="term" value="F:acyltransferase activity, transferring groups other than amino-acyl groups"/>
    <property type="evidence" value="ECO:0007669"/>
    <property type="project" value="InterPro"/>
</dbReference>
<evidence type="ECO:0000313" key="3">
    <source>
        <dbReference type="Proteomes" id="UP000713479"/>
    </source>
</evidence>
<dbReference type="Proteomes" id="UP000713479">
    <property type="component" value="Unassembled WGS sequence"/>
</dbReference>
<name>A0A8T3VF14_9EURY</name>
<reference evidence="2" key="1">
    <citation type="submission" date="2019-04" db="EMBL/GenBank/DDBJ databases">
        <title>Evolution of Biomass-Degrading Anaerobic Consortia Revealed by Metagenomics.</title>
        <authorList>
            <person name="Peng X."/>
        </authorList>
    </citation>
    <scope>NUCLEOTIDE SEQUENCE</scope>
    <source>
        <strain evidence="2">SIG13</strain>
    </source>
</reference>
<sequence>MMEIIVTDERDQRFIDYCNSFGCFLDEPQVVLLLDNFDSIVGCSSFKIYDSESIEINSLFVDSAKNREEISYKLLKQLEKIAIDLEFKASYAFLESDDLALDIFKKLDYKVIKNDDEILIKKEFRSLI</sequence>